<reference evidence="1 2" key="1">
    <citation type="submission" date="2019-09" db="EMBL/GenBank/DDBJ databases">
        <title>Actinomadura physcomitrii sp. nov., a novel actinomycete isolated from moss [Physcomitrium sphaericum (Ludw) Fuernr].</title>
        <authorList>
            <person name="Zhuang X."/>
            <person name="Liu C."/>
        </authorList>
    </citation>
    <scope>NUCLEOTIDE SEQUENCE [LARGE SCALE GENOMIC DNA]</scope>
    <source>
        <strain evidence="1 2">HMC1</strain>
    </source>
</reference>
<sequence length="210" mass="23379">MSELRISDLEMRALKEFAPGDSPASAKLATLGPEGSSSEYVARLVSRLGGDREGFSIVLEDTYEQCLDSLANGSVDLVLVAHAYSGINAFYMNPALEPAFIFRGNTPEYGLATRPDFIFHEELLYSDTVVTHPAPIPLLEHHFDRPVKLVTVDSTSRAACDVADGLYNIAITNEEAVKKHNLNFVYRFSRIPMTWTVFSRRKDRNDHPDA</sequence>
<dbReference type="RefSeq" id="WP_151564876.1">
    <property type="nucleotide sequence ID" value="NZ_WBMT01000014.1"/>
</dbReference>
<dbReference type="SUPFAM" id="SSF53850">
    <property type="entry name" value="Periplasmic binding protein-like II"/>
    <property type="match status" value="1"/>
</dbReference>
<proteinExistence type="predicted"/>
<dbReference type="Proteomes" id="UP000468735">
    <property type="component" value="Unassembled WGS sequence"/>
</dbReference>
<dbReference type="EMBL" id="WBMT01000014">
    <property type="protein sequence ID" value="KAB2345164.1"/>
    <property type="molecule type" value="Genomic_DNA"/>
</dbReference>
<gene>
    <name evidence="1" type="ORF">F8566_28245</name>
</gene>
<accession>A0A6H9YY38</accession>
<evidence type="ECO:0000313" key="2">
    <source>
        <dbReference type="Proteomes" id="UP000468735"/>
    </source>
</evidence>
<comment type="caution">
    <text evidence="1">The sequence shown here is derived from an EMBL/GenBank/DDBJ whole genome shotgun (WGS) entry which is preliminary data.</text>
</comment>
<protein>
    <submittedName>
        <fullName evidence="1">Bacilysin biosynthesis protein BacA</fullName>
    </submittedName>
</protein>
<name>A0A6H9YY38_9ACTN</name>
<organism evidence="1 2">
    <name type="scientific">Actinomadura rudentiformis</name>
    <dbReference type="NCBI Taxonomy" id="359158"/>
    <lineage>
        <taxon>Bacteria</taxon>
        <taxon>Bacillati</taxon>
        <taxon>Actinomycetota</taxon>
        <taxon>Actinomycetes</taxon>
        <taxon>Streptosporangiales</taxon>
        <taxon>Thermomonosporaceae</taxon>
        <taxon>Actinomadura</taxon>
    </lineage>
</organism>
<dbReference type="OrthoDB" id="490158at2"/>
<dbReference type="AlphaFoldDB" id="A0A6H9YY38"/>
<keyword evidence="2" id="KW-1185">Reference proteome</keyword>
<evidence type="ECO:0000313" key="1">
    <source>
        <dbReference type="EMBL" id="KAB2345164.1"/>
    </source>
</evidence>